<feature type="compositionally biased region" description="Low complexity" evidence="1">
    <location>
        <begin position="289"/>
        <end position="307"/>
    </location>
</feature>
<feature type="region of interest" description="Disordered" evidence="1">
    <location>
        <begin position="69"/>
        <end position="98"/>
    </location>
</feature>
<gene>
    <name evidence="2" type="ORF">BaRGS_00021110</name>
</gene>
<dbReference type="AlphaFoldDB" id="A0ABD0KKE8"/>
<feature type="region of interest" description="Disordered" evidence="1">
    <location>
        <begin position="272"/>
        <end position="332"/>
    </location>
</feature>
<feature type="compositionally biased region" description="Polar residues" evidence="1">
    <location>
        <begin position="367"/>
        <end position="389"/>
    </location>
</feature>
<reference evidence="2 3" key="1">
    <citation type="journal article" date="2023" name="Sci. Data">
        <title>Genome assembly of the Korean intertidal mud-creeper Batillaria attramentaria.</title>
        <authorList>
            <person name="Patra A.K."/>
            <person name="Ho P.T."/>
            <person name="Jun S."/>
            <person name="Lee S.J."/>
            <person name="Kim Y."/>
            <person name="Won Y.J."/>
        </authorList>
    </citation>
    <scope>NUCLEOTIDE SEQUENCE [LARGE SCALE GENOMIC DNA]</scope>
    <source>
        <strain evidence="2">Wonlab-2016</strain>
    </source>
</reference>
<proteinExistence type="predicted"/>
<feature type="compositionally biased region" description="Basic and acidic residues" evidence="1">
    <location>
        <begin position="7"/>
        <end position="30"/>
    </location>
</feature>
<dbReference type="Proteomes" id="UP001519460">
    <property type="component" value="Unassembled WGS sequence"/>
</dbReference>
<feature type="compositionally biased region" description="Basic and acidic residues" evidence="1">
    <location>
        <begin position="88"/>
        <end position="98"/>
    </location>
</feature>
<name>A0ABD0KKE8_9CAEN</name>
<evidence type="ECO:0000313" key="3">
    <source>
        <dbReference type="Proteomes" id="UP001519460"/>
    </source>
</evidence>
<organism evidence="2 3">
    <name type="scientific">Batillaria attramentaria</name>
    <dbReference type="NCBI Taxonomy" id="370345"/>
    <lineage>
        <taxon>Eukaryota</taxon>
        <taxon>Metazoa</taxon>
        <taxon>Spiralia</taxon>
        <taxon>Lophotrochozoa</taxon>
        <taxon>Mollusca</taxon>
        <taxon>Gastropoda</taxon>
        <taxon>Caenogastropoda</taxon>
        <taxon>Sorbeoconcha</taxon>
        <taxon>Cerithioidea</taxon>
        <taxon>Batillariidae</taxon>
        <taxon>Batillaria</taxon>
    </lineage>
</organism>
<keyword evidence="3" id="KW-1185">Reference proteome</keyword>
<evidence type="ECO:0000313" key="2">
    <source>
        <dbReference type="EMBL" id="KAK7487691.1"/>
    </source>
</evidence>
<comment type="caution">
    <text evidence="2">The sequence shown here is derived from an EMBL/GenBank/DDBJ whole genome shotgun (WGS) entry which is preliminary data.</text>
</comment>
<evidence type="ECO:0000256" key="1">
    <source>
        <dbReference type="SAM" id="MobiDB-lite"/>
    </source>
</evidence>
<protein>
    <submittedName>
        <fullName evidence="2">Uncharacterized protein</fullName>
    </submittedName>
</protein>
<feature type="compositionally biased region" description="Polar residues" evidence="1">
    <location>
        <begin position="399"/>
        <end position="413"/>
    </location>
</feature>
<feature type="region of interest" description="Disordered" evidence="1">
    <location>
        <begin position="347"/>
        <end position="444"/>
    </location>
</feature>
<feature type="non-terminal residue" evidence="2">
    <location>
        <position position="444"/>
    </location>
</feature>
<dbReference type="EMBL" id="JACVVK020000161">
    <property type="protein sequence ID" value="KAK7487691.1"/>
    <property type="molecule type" value="Genomic_DNA"/>
</dbReference>
<feature type="non-terminal residue" evidence="2">
    <location>
        <position position="1"/>
    </location>
</feature>
<feature type="region of interest" description="Disordered" evidence="1">
    <location>
        <begin position="1"/>
        <end position="40"/>
    </location>
</feature>
<accession>A0ABD0KKE8</accession>
<sequence>QDNTDQEVPREFDLARRSSTQREDSSDKFDGPQLLLPKSNNEHVYDVSKLTADTGHSINRFIDLRALEKPPVGGDNSRQTTLGRARARPNELRRASESEKEQIEIFDTSLRPRHVQEEEGTELTLREVDSEYDNAVNDLIIFIINNVVVRRRAERVSLQQRRFELQPPLRSYFLWRSVFPLSSRLQMDWFTREVCSEYRFVLRSARSRIVRAITLNIGIPRVDSAEAYVPAVLASSYIRPALTQGASNISCIVFSQSCFTAVLSTMGLEKDDRDNDMVTQGSGAKQRPSSASKASASSSSNKAAKSAGRNSRRDSIGIPTLLEPPPSKQRRGSLQLPFREHFFNSQSKSADVRSFDDPFGSLRSRRGQNLSIDDTYSIPSTSPQGTLTFSEGGKKPRSQKLSVVSLFANNSSNKRLHERRKPEALSQQADISLDTHSIGGTDGT</sequence>